<protein>
    <recommendedName>
        <fullName evidence="2">BTB domain-containing protein</fullName>
    </recommendedName>
</protein>
<dbReference type="Pfam" id="PF00651">
    <property type="entry name" value="BTB"/>
    <property type="match status" value="1"/>
</dbReference>
<dbReference type="SUPFAM" id="SSF54695">
    <property type="entry name" value="POZ domain"/>
    <property type="match status" value="1"/>
</dbReference>
<evidence type="ECO:0000313" key="3">
    <source>
        <dbReference type="EMBL" id="KZF25617.1"/>
    </source>
</evidence>
<dbReference type="EMBL" id="KV407455">
    <property type="protein sequence ID" value="KZF25617.1"/>
    <property type="molecule type" value="Genomic_DNA"/>
</dbReference>
<dbReference type="Gene3D" id="3.30.710.10">
    <property type="entry name" value="Potassium Channel Kv1.1, Chain A"/>
    <property type="match status" value="1"/>
</dbReference>
<dbReference type="InParanoid" id="A0A161TH99"/>
<dbReference type="InterPro" id="IPR000210">
    <property type="entry name" value="BTB/POZ_dom"/>
</dbReference>
<dbReference type="OrthoDB" id="194443at2759"/>
<gene>
    <name evidence="3" type="ORF">L228DRAFT_266077</name>
</gene>
<organism evidence="3 4">
    <name type="scientific">Xylona heveae (strain CBS 132557 / TC161)</name>
    <dbReference type="NCBI Taxonomy" id="1328760"/>
    <lineage>
        <taxon>Eukaryota</taxon>
        <taxon>Fungi</taxon>
        <taxon>Dikarya</taxon>
        <taxon>Ascomycota</taxon>
        <taxon>Pezizomycotina</taxon>
        <taxon>Xylonomycetes</taxon>
        <taxon>Xylonales</taxon>
        <taxon>Xylonaceae</taxon>
        <taxon>Xylona</taxon>
    </lineage>
</organism>
<sequence length="282" mass="32979">MDTVKDGEVSNLSTSKRSEERSESTKLSRPMDLFDKIFWIVVGKEGRIFGIHKGLLCDVSSFFKDTFKNRLSASSQMFEPLRLPEISSDTFEIFNTWLYTRSFEWTKVRPEYGKPYHFNHIDLESIANIYLFADSYGILDLKDHCINVFLECYRLGNMDAELFPFEKTLFQKLCGNPSKWSLAKMLLADIFVNDIYDGLWSSRNLKRDSLPECFYFDVLEAQLRRQDLVKNNGDLEWEEIFDPCNYHEHAENSEECRRVSEKFPFAPLSAFTSYSSHVNMDG</sequence>
<dbReference type="AlphaFoldDB" id="A0A161TH99"/>
<feature type="domain" description="BTB" evidence="2">
    <location>
        <begin position="40"/>
        <end position="107"/>
    </location>
</feature>
<keyword evidence="4" id="KW-1185">Reference proteome</keyword>
<dbReference type="CDD" id="cd18186">
    <property type="entry name" value="BTB_POZ_ZBTB_KLHL-like"/>
    <property type="match status" value="1"/>
</dbReference>
<dbReference type="Proteomes" id="UP000076632">
    <property type="component" value="Unassembled WGS sequence"/>
</dbReference>
<feature type="region of interest" description="Disordered" evidence="1">
    <location>
        <begin position="1"/>
        <end position="24"/>
    </location>
</feature>
<dbReference type="SMART" id="SM00225">
    <property type="entry name" value="BTB"/>
    <property type="match status" value="1"/>
</dbReference>
<dbReference type="GeneID" id="28899944"/>
<dbReference type="InterPro" id="IPR011333">
    <property type="entry name" value="SKP1/BTB/POZ_sf"/>
</dbReference>
<reference evidence="3 4" key="1">
    <citation type="journal article" date="2016" name="Fungal Biol.">
        <title>The genome of Xylona heveae provides a window into fungal endophytism.</title>
        <authorList>
            <person name="Gazis R."/>
            <person name="Kuo A."/>
            <person name="Riley R."/>
            <person name="LaButti K."/>
            <person name="Lipzen A."/>
            <person name="Lin J."/>
            <person name="Amirebrahimi M."/>
            <person name="Hesse C.N."/>
            <person name="Spatafora J.W."/>
            <person name="Henrissat B."/>
            <person name="Hainaut M."/>
            <person name="Grigoriev I.V."/>
            <person name="Hibbett D.S."/>
        </authorList>
    </citation>
    <scope>NUCLEOTIDE SEQUENCE [LARGE SCALE GENOMIC DNA]</scope>
    <source>
        <strain evidence="3 4">TC161</strain>
    </source>
</reference>
<evidence type="ECO:0000259" key="2">
    <source>
        <dbReference type="PROSITE" id="PS50097"/>
    </source>
</evidence>
<evidence type="ECO:0000256" key="1">
    <source>
        <dbReference type="SAM" id="MobiDB-lite"/>
    </source>
</evidence>
<accession>A0A161TH99</accession>
<dbReference type="PROSITE" id="PS50097">
    <property type="entry name" value="BTB"/>
    <property type="match status" value="1"/>
</dbReference>
<evidence type="ECO:0000313" key="4">
    <source>
        <dbReference type="Proteomes" id="UP000076632"/>
    </source>
</evidence>
<name>A0A161TH99_XYLHT</name>
<dbReference type="RefSeq" id="XP_018191172.1">
    <property type="nucleotide sequence ID" value="XM_018334807.1"/>
</dbReference>
<proteinExistence type="predicted"/>
<dbReference type="PANTHER" id="PTHR47843">
    <property type="entry name" value="BTB DOMAIN-CONTAINING PROTEIN-RELATED"/>
    <property type="match status" value="1"/>
</dbReference>